<protein>
    <submittedName>
        <fullName evidence="2">Uncharacterized protein</fullName>
    </submittedName>
</protein>
<dbReference type="EMBL" id="JABXJJ020000012">
    <property type="protein sequence ID" value="MDI5969875.1"/>
    <property type="molecule type" value="Genomic_DNA"/>
</dbReference>
<organism evidence="2">
    <name type="scientific">Streptantibioticus silvisoli</name>
    <dbReference type="NCBI Taxonomy" id="2705255"/>
    <lineage>
        <taxon>Bacteria</taxon>
        <taxon>Bacillati</taxon>
        <taxon>Actinomycetota</taxon>
        <taxon>Actinomycetes</taxon>
        <taxon>Kitasatosporales</taxon>
        <taxon>Streptomycetaceae</taxon>
        <taxon>Streptantibioticus</taxon>
    </lineage>
</organism>
<accession>A0AA90H6U7</accession>
<proteinExistence type="predicted"/>
<dbReference type="AlphaFoldDB" id="A0AA90H6U7"/>
<comment type="caution">
    <text evidence="2">The sequence shown here is derived from an EMBL/GenBank/DDBJ whole genome shotgun (WGS) entry which is preliminary data.</text>
</comment>
<evidence type="ECO:0000313" key="2">
    <source>
        <dbReference type="EMBL" id="MDI5969875.1"/>
    </source>
</evidence>
<sequence>MSMAEEKIDPRVPPNFRRLPAAARELEDVALAHGWRVAHQFSVDIGGSPFVRVHVVNRSAYYFRITWHTRMTGTYRLFGKIMSQLSEGGSGRWVDAPSLTRIREIIAATEGEHRESEQDAASAEGAAVGGGDPGSRDEPAGAVRAAVS</sequence>
<name>A0AA90H6U7_9ACTN</name>
<gene>
    <name evidence="2" type="ORF">POF50_011100</name>
</gene>
<feature type="region of interest" description="Disordered" evidence="1">
    <location>
        <begin position="108"/>
        <end position="148"/>
    </location>
</feature>
<evidence type="ECO:0000256" key="1">
    <source>
        <dbReference type="SAM" id="MobiDB-lite"/>
    </source>
</evidence>
<dbReference type="RefSeq" id="WP_282698648.1">
    <property type="nucleotide sequence ID" value="NZ_JABXJJ020000012.1"/>
</dbReference>
<reference evidence="2" key="1">
    <citation type="submission" date="2023-05" db="EMBL/GenBank/DDBJ databases">
        <title>Streptantibioticus silvisoli sp. nov., acidotolerant actinomycetes 1 from pine litter.</title>
        <authorList>
            <person name="Swiecimska M."/>
            <person name="Golinska P."/>
            <person name="Sangal V."/>
            <person name="Wachnowicz B."/>
            <person name="Goodfellow M."/>
        </authorList>
    </citation>
    <scope>NUCLEOTIDE SEQUENCE</scope>
    <source>
        <strain evidence="2">SL13</strain>
    </source>
</reference>